<gene>
    <name evidence="2" type="ORF">A3A13_03580</name>
</gene>
<evidence type="ECO:0000256" key="1">
    <source>
        <dbReference type="SAM" id="MobiDB-lite"/>
    </source>
</evidence>
<dbReference type="EMBL" id="MGKJ01000019">
    <property type="protein sequence ID" value="OGN23465.1"/>
    <property type="molecule type" value="Genomic_DNA"/>
</dbReference>
<evidence type="ECO:0000313" key="3">
    <source>
        <dbReference type="Proteomes" id="UP000178911"/>
    </source>
</evidence>
<organism evidence="2 3">
    <name type="scientific">Candidatus Yanofskybacteria bacterium RIFCSPLOWO2_01_FULL_43_22</name>
    <dbReference type="NCBI Taxonomy" id="1802695"/>
    <lineage>
        <taxon>Bacteria</taxon>
        <taxon>Candidatus Yanofskyibacteriota</taxon>
    </lineage>
</organism>
<comment type="caution">
    <text evidence="2">The sequence shown here is derived from an EMBL/GenBank/DDBJ whole genome shotgun (WGS) entry which is preliminary data.</text>
</comment>
<feature type="compositionally biased region" description="Basic and acidic residues" evidence="1">
    <location>
        <begin position="12"/>
        <end position="24"/>
    </location>
</feature>
<reference evidence="2 3" key="1">
    <citation type="journal article" date="2016" name="Nat. Commun.">
        <title>Thousands of microbial genomes shed light on interconnected biogeochemical processes in an aquifer system.</title>
        <authorList>
            <person name="Anantharaman K."/>
            <person name="Brown C.T."/>
            <person name="Hug L.A."/>
            <person name="Sharon I."/>
            <person name="Castelle C.J."/>
            <person name="Probst A.J."/>
            <person name="Thomas B.C."/>
            <person name="Singh A."/>
            <person name="Wilkins M.J."/>
            <person name="Karaoz U."/>
            <person name="Brodie E.L."/>
            <person name="Williams K.H."/>
            <person name="Hubbard S.S."/>
            <person name="Banfield J.F."/>
        </authorList>
    </citation>
    <scope>NUCLEOTIDE SEQUENCE [LARGE SCALE GENOMIC DNA]</scope>
</reference>
<evidence type="ECO:0000313" key="2">
    <source>
        <dbReference type="EMBL" id="OGN23465.1"/>
    </source>
</evidence>
<feature type="region of interest" description="Disordered" evidence="1">
    <location>
        <begin position="1"/>
        <end position="24"/>
    </location>
</feature>
<sequence>MQRKTFSKSRNTARDSRESRDEIHEKTSATANIYIISRHDKRTQAQNLRLNLSSKFKEFSALNIRI</sequence>
<dbReference type="AlphaFoldDB" id="A0A1F8GDK4"/>
<proteinExistence type="predicted"/>
<name>A0A1F8GDK4_9BACT</name>
<protein>
    <submittedName>
        <fullName evidence="2">Uncharacterized protein</fullName>
    </submittedName>
</protein>
<dbReference type="Proteomes" id="UP000178911">
    <property type="component" value="Unassembled WGS sequence"/>
</dbReference>
<accession>A0A1F8GDK4</accession>